<dbReference type="Proteomes" id="UP000242381">
    <property type="component" value="Unassembled WGS sequence"/>
</dbReference>
<dbReference type="VEuPathDB" id="FungiDB:BCV72DRAFT_71278"/>
<feature type="region of interest" description="Disordered" evidence="1">
    <location>
        <begin position="72"/>
        <end position="107"/>
    </location>
</feature>
<dbReference type="OMA" id="PNEVINM"/>
<reference evidence="2 3" key="1">
    <citation type="journal article" date="2016" name="Proc. Natl. Acad. Sci. U.S.A.">
        <title>Lipid metabolic changes in an early divergent fungus govern the establishment of a mutualistic symbiosis with endobacteria.</title>
        <authorList>
            <person name="Lastovetsky O.A."/>
            <person name="Gaspar M.L."/>
            <person name="Mondo S.J."/>
            <person name="LaButti K.M."/>
            <person name="Sandor L."/>
            <person name="Grigoriev I.V."/>
            <person name="Henry S.A."/>
            <person name="Pawlowska T.E."/>
        </authorList>
    </citation>
    <scope>NUCLEOTIDE SEQUENCE [LARGE SCALE GENOMIC DNA]</scope>
    <source>
        <strain evidence="2 3">ATCC 11559</strain>
    </source>
</reference>
<feature type="region of interest" description="Disordered" evidence="1">
    <location>
        <begin position="1"/>
        <end position="57"/>
    </location>
</feature>
<gene>
    <name evidence="2" type="ORF">BCV71DRAFT_243653</name>
</gene>
<evidence type="ECO:0000313" key="2">
    <source>
        <dbReference type="EMBL" id="ORE18057.1"/>
    </source>
</evidence>
<feature type="compositionally biased region" description="Polar residues" evidence="1">
    <location>
        <begin position="1"/>
        <end position="12"/>
    </location>
</feature>
<organism evidence="2 3">
    <name type="scientific">Rhizopus microsporus</name>
    <dbReference type="NCBI Taxonomy" id="58291"/>
    <lineage>
        <taxon>Eukaryota</taxon>
        <taxon>Fungi</taxon>
        <taxon>Fungi incertae sedis</taxon>
        <taxon>Mucoromycota</taxon>
        <taxon>Mucoromycotina</taxon>
        <taxon>Mucoromycetes</taxon>
        <taxon>Mucorales</taxon>
        <taxon>Mucorineae</taxon>
        <taxon>Rhizopodaceae</taxon>
        <taxon>Rhizopus</taxon>
    </lineage>
</organism>
<feature type="compositionally biased region" description="Low complexity" evidence="1">
    <location>
        <begin position="26"/>
        <end position="51"/>
    </location>
</feature>
<evidence type="ECO:0000313" key="3">
    <source>
        <dbReference type="Proteomes" id="UP000242381"/>
    </source>
</evidence>
<evidence type="ECO:0000256" key="1">
    <source>
        <dbReference type="SAM" id="MobiDB-lite"/>
    </source>
</evidence>
<dbReference type="EMBL" id="KV921339">
    <property type="protein sequence ID" value="ORE18057.1"/>
    <property type="molecule type" value="Genomic_DNA"/>
</dbReference>
<protein>
    <submittedName>
        <fullName evidence="2">Uncharacterized protein</fullName>
    </submittedName>
</protein>
<proteinExistence type="predicted"/>
<sequence>MTVGQRKSSIQPRPTKASMLRTQKQSTSSTPSPAELKTPKTTPGSKSTVKSAGPTEGVKAFMAQQRARLATVKQPNGHREEEPQVVPKSSKVMTGAQRYGDSSATEKSTVALRRLDVIIKQAKGSGKLNISSRNLDKIPNEVINMQVYEKDK</sequence>
<accession>A0A1X0S1B4</accession>
<dbReference type="AlphaFoldDB" id="A0A1X0S1B4"/>
<name>A0A1X0S1B4_RHIZD</name>